<organism evidence="1">
    <name type="scientific">Rhizophora mucronata</name>
    <name type="common">Asiatic mangrove</name>
    <dbReference type="NCBI Taxonomy" id="61149"/>
    <lineage>
        <taxon>Eukaryota</taxon>
        <taxon>Viridiplantae</taxon>
        <taxon>Streptophyta</taxon>
        <taxon>Embryophyta</taxon>
        <taxon>Tracheophyta</taxon>
        <taxon>Spermatophyta</taxon>
        <taxon>Magnoliopsida</taxon>
        <taxon>eudicotyledons</taxon>
        <taxon>Gunneridae</taxon>
        <taxon>Pentapetalae</taxon>
        <taxon>rosids</taxon>
        <taxon>fabids</taxon>
        <taxon>Malpighiales</taxon>
        <taxon>Rhizophoraceae</taxon>
        <taxon>Rhizophora</taxon>
    </lineage>
</organism>
<accession>A0A2P2J2C5</accession>
<dbReference type="AlphaFoldDB" id="A0A2P2J2C5"/>
<reference evidence="1" key="1">
    <citation type="submission" date="2018-02" db="EMBL/GenBank/DDBJ databases">
        <title>Rhizophora mucronata_Transcriptome.</title>
        <authorList>
            <person name="Meera S.P."/>
            <person name="Sreeshan A."/>
            <person name="Augustine A."/>
        </authorList>
    </citation>
    <scope>NUCLEOTIDE SEQUENCE</scope>
    <source>
        <tissue evidence="1">Leaf</tissue>
    </source>
</reference>
<evidence type="ECO:0000313" key="1">
    <source>
        <dbReference type="EMBL" id="MBW87620.1"/>
    </source>
</evidence>
<sequence>MQTSSSTVLPNDAHLPKQSNVHIHLLTSCSGVLATDTS</sequence>
<dbReference type="EMBL" id="GGEC01007137">
    <property type="protein sequence ID" value="MBW87620.1"/>
    <property type="molecule type" value="Transcribed_RNA"/>
</dbReference>
<protein>
    <submittedName>
        <fullName evidence="1">Uncharacterized protein</fullName>
    </submittedName>
</protein>
<name>A0A2P2J2C5_RHIMU</name>
<proteinExistence type="predicted"/>